<dbReference type="AlphaFoldDB" id="B3RUX9"/>
<dbReference type="PANTHER" id="PTHR13292:SF0">
    <property type="entry name" value="AUTOPHAGY-RELATED PROTEIN 101"/>
    <property type="match status" value="1"/>
</dbReference>
<keyword evidence="5" id="KW-1185">Reference proteome</keyword>
<dbReference type="InterPro" id="IPR012445">
    <property type="entry name" value="ATG101"/>
</dbReference>
<reference evidence="4 5" key="1">
    <citation type="journal article" date="2008" name="Nature">
        <title>The Trichoplax genome and the nature of placozoans.</title>
        <authorList>
            <person name="Srivastava M."/>
            <person name="Begovic E."/>
            <person name="Chapman J."/>
            <person name="Putnam N.H."/>
            <person name="Hellsten U."/>
            <person name="Kawashima T."/>
            <person name="Kuo A."/>
            <person name="Mitros T."/>
            <person name="Salamov A."/>
            <person name="Carpenter M.L."/>
            <person name="Signorovitch A.Y."/>
            <person name="Moreno M.A."/>
            <person name="Kamm K."/>
            <person name="Grimwood J."/>
            <person name="Schmutz J."/>
            <person name="Shapiro H."/>
            <person name="Grigoriev I.V."/>
            <person name="Buss L.W."/>
            <person name="Schierwater B."/>
            <person name="Dellaporta S.L."/>
            <person name="Rokhsar D.S."/>
        </authorList>
    </citation>
    <scope>NUCLEOTIDE SEQUENCE [LARGE SCALE GENOMIC DNA]</scope>
    <source>
        <strain evidence="4 5">Grell-BS-1999</strain>
    </source>
</reference>
<dbReference type="FunCoup" id="B3RUX9">
    <property type="interactions" value="514"/>
</dbReference>
<dbReference type="GO" id="GO:0000045">
    <property type="term" value="P:autophagosome assembly"/>
    <property type="evidence" value="ECO:0000318"/>
    <property type="project" value="GO_Central"/>
</dbReference>
<proteinExistence type="inferred from homology"/>
<dbReference type="eggNOG" id="KOG4493">
    <property type="taxonomic scope" value="Eukaryota"/>
</dbReference>
<dbReference type="GO" id="GO:0019901">
    <property type="term" value="F:protein kinase binding"/>
    <property type="evidence" value="ECO:0000318"/>
    <property type="project" value="GO_Central"/>
</dbReference>
<organism evidence="4 5">
    <name type="scientific">Trichoplax adhaerens</name>
    <name type="common">Trichoplax reptans</name>
    <dbReference type="NCBI Taxonomy" id="10228"/>
    <lineage>
        <taxon>Eukaryota</taxon>
        <taxon>Metazoa</taxon>
        <taxon>Placozoa</taxon>
        <taxon>Uniplacotomia</taxon>
        <taxon>Trichoplacea</taxon>
        <taxon>Trichoplacidae</taxon>
        <taxon>Trichoplax</taxon>
    </lineage>
</organism>
<protein>
    <recommendedName>
        <fullName evidence="2">Autophagy-related protein 101</fullName>
    </recommendedName>
</protein>
<dbReference type="InParanoid" id="B3RUX9"/>
<dbReference type="GO" id="GO:1990316">
    <property type="term" value="C:Atg1/ULK1 kinase complex"/>
    <property type="evidence" value="ECO:0000318"/>
    <property type="project" value="GO_Central"/>
</dbReference>
<evidence type="ECO:0000256" key="1">
    <source>
        <dbReference type="ARBA" id="ARBA00007130"/>
    </source>
</evidence>
<dbReference type="STRING" id="10228.B3RUX9"/>
<dbReference type="Pfam" id="PF07855">
    <property type="entry name" value="ATG101"/>
    <property type="match status" value="1"/>
</dbReference>
<sequence>MNARTQTFELSLESSQVEETVMCIFHSILFHRTAGKFNYKDEKSYMVGTVGMVDEDCNQLDFTYVRCDADDLDRQLQENVKHFKNELCSSGCGQISLEFFERRRKGWFFTMESIPWEIWSLRIRLITVATASEKEILVEKIKDSLTEIILFIAETMNKPDFVPKVSKQAELGNIYDISFKAVQPYLYKISCQTGDASNFSVGDTVKRFFREFSAT</sequence>
<dbReference type="PANTHER" id="PTHR13292">
    <property type="entry name" value="AUTOPHAGY-RELATED PROTEIN 101"/>
    <property type="match status" value="1"/>
</dbReference>
<dbReference type="CTD" id="6753152"/>
<keyword evidence="3" id="KW-0072">Autophagy</keyword>
<dbReference type="EMBL" id="DS985244">
    <property type="protein sequence ID" value="EDV25396.1"/>
    <property type="molecule type" value="Genomic_DNA"/>
</dbReference>
<comment type="similarity">
    <text evidence="1">Belongs to the ATG101 family.</text>
</comment>
<dbReference type="PhylomeDB" id="B3RUX9"/>
<evidence type="ECO:0000313" key="5">
    <source>
        <dbReference type="Proteomes" id="UP000009022"/>
    </source>
</evidence>
<evidence type="ECO:0000256" key="2">
    <source>
        <dbReference type="ARBA" id="ARBA00018874"/>
    </source>
</evidence>
<gene>
    <name evidence="4" type="ORF">TRIADDRAFT_24711</name>
</gene>
<dbReference type="HOGENOM" id="CLU_110397_0_0_1"/>
<dbReference type="GeneID" id="6753152"/>
<dbReference type="GO" id="GO:0000407">
    <property type="term" value="C:phagophore assembly site"/>
    <property type="evidence" value="ECO:0000318"/>
    <property type="project" value="GO_Central"/>
</dbReference>
<dbReference type="Proteomes" id="UP000009022">
    <property type="component" value="Unassembled WGS sequence"/>
</dbReference>
<accession>B3RUX9</accession>
<dbReference type="KEGG" id="tad:TRIADDRAFT_24711"/>
<evidence type="ECO:0000313" key="4">
    <source>
        <dbReference type="EMBL" id="EDV25396.1"/>
    </source>
</evidence>
<dbReference type="RefSeq" id="XP_002111429.1">
    <property type="nucleotide sequence ID" value="XM_002111393.1"/>
</dbReference>
<dbReference type="OMA" id="TMNCRSE"/>
<name>B3RUX9_TRIAD</name>
<evidence type="ECO:0000256" key="3">
    <source>
        <dbReference type="ARBA" id="ARBA00023006"/>
    </source>
</evidence>
<dbReference type="OrthoDB" id="10259639at2759"/>